<comment type="subcellular location">
    <subcellularLocation>
        <location evidence="1">Cell membrane</location>
        <topology evidence="1">Multi-pass membrane protein</topology>
    </subcellularLocation>
    <subcellularLocation>
        <location evidence="9">Membrane</location>
        <topology evidence="9">Multi-pass membrane protein</topology>
    </subcellularLocation>
</comment>
<evidence type="ECO:0000256" key="2">
    <source>
        <dbReference type="ARBA" id="ARBA00022448"/>
    </source>
</evidence>
<dbReference type="Pfam" id="PF02096">
    <property type="entry name" value="60KD_IMP"/>
    <property type="match status" value="1"/>
</dbReference>
<feature type="domain" description="Membrane insertase YidC/Oxa/ALB C-terminal" evidence="10">
    <location>
        <begin position="256"/>
        <end position="463"/>
    </location>
</feature>
<evidence type="ECO:0000256" key="1">
    <source>
        <dbReference type="ARBA" id="ARBA00004651"/>
    </source>
</evidence>
<comment type="similarity">
    <text evidence="9">Belongs to the OXA1/ALB3/YidC family.</text>
</comment>
<accession>A0A7U9THI5</accession>
<organism evidence="11 12">
    <name type="scientific">Mariniplasma anaerobium</name>
    <dbReference type="NCBI Taxonomy" id="2735436"/>
    <lineage>
        <taxon>Bacteria</taxon>
        <taxon>Bacillati</taxon>
        <taxon>Mycoplasmatota</taxon>
        <taxon>Mollicutes</taxon>
        <taxon>Acholeplasmatales</taxon>
        <taxon>Acholeplasmataceae</taxon>
        <taxon>Mariniplasma</taxon>
    </lineage>
</organism>
<evidence type="ECO:0000256" key="4">
    <source>
        <dbReference type="ARBA" id="ARBA00022692"/>
    </source>
</evidence>
<keyword evidence="3" id="KW-1003">Cell membrane</keyword>
<keyword evidence="2" id="KW-0813">Transport</keyword>
<dbReference type="AlphaFoldDB" id="A0A7U9THI5"/>
<keyword evidence="8" id="KW-0143">Chaperone</keyword>
<dbReference type="PANTHER" id="PTHR12428">
    <property type="entry name" value="OXA1"/>
    <property type="match status" value="1"/>
</dbReference>
<protein>
    <recommendedName>
        <fullName evidence="10">Membrane insertase YidC/Oxa/ALB C-terminal domain-containing protein</fullName>
    </recommendedName>
</protein>
<dbReference type="InterPro" id="IPR028055">
    <property type="entry name" value="YidC/Oxa/ALB_C"/>
</dbReference>
<evidence type="ECO:0000313" key="11">
    <source>
        <dbReference type="EMBL" id="BCR36875.1"/>
    </source>
</evidence>
<evidence type="ECO:0000259" key="10">
    <source>
        <dbReference type="Pfam" id="PF02096"/>
    </source>
</evidence>
<keyword evidence="12" id="KW-1185">Reference proteome</keyword>
<dbReference type="GO" id="GO:0005886">
    <property type="term" value="C:plasma membrane"/>
    <property type="evidence" value="ECO:0007669"/>
    <property type="project" value="UniProtKB-SubCell"/>
</dbReference>
<evidence type="ECO:0000256" key="8">
    <source>
        <dbReference type="ARBA" id="ARBA00023186"/>
    </source>
</evidence>
<dbReference type="CDD" id="cd20070">
    <property type="entry name" value="5TM_YidC_Alb3"/>
    <property type="match status" value="1"/>
</dbReference>
<keyword evidence="7" id="KW-0472">Membrane</keyword>
<dbReference type="EMBL" id="AP024412">
    <property type="protein sequence ID" value="BCR36875.1"/>
    <property type="molecule type" value="Genomic_DNA"/>
</dbReference>
<dbReference type="InterPro" id="IPR001708">
    <property type="entry name" value="YidC/ALB3/OXA1/COX18"/>
</dbReference>
<evidence type="ECO:0000313" key="12">
    <source>
        <dbReference type="Proteomes" id="UP000620133"/>
    </source>
</evidence>
<proteinExistence type="inferred from homology"/>
<dbReference type="GO" id="GO:0015031">
    <property type="term" value="P:protein transport"/>
    <property type="evidence" value="ECO:0007669"/>
    <property type="project" value="UniProtKB-KW"/>
</dbReference>
<sequence length="480" mass="53583">MQKHYKKIVFIAMALFLVITLASCGGSDAVGKVIVNNPYGENGEKLVFDYEDRNSISFKGDNGLSYWLLNESGATSDEPVAYEGLLPSNASPDEIGIEGGIQTFTFTVEGEEVSFRIYIKPETVVVDNDIAMVVFRFPSEAILYNMGQSFDPTGIEAYAVENDGDVIVISETMSAEAYAALFDDLGYDPMGVDGFKDKVSYPVSFTYEGYSESFEVYVAGGEKPISTEDAGFFDYVLVIPVAFIMQFFASLLGNSFALGILFTTLIVRTLAWPIYAKSNDMTMKMNLAQPDMQRVQQKYANKKDPQSQQMQQMEMMQVYKKHGINVFGCLMPFLQMPIFIAMYGVVRRISLEGGMYASSVSNTKFLGVNLANTNDGITALILAAIVGATMFTLQKISMKKPSYAKNTYKHNANPQGAQTEKTMKFVSYFMVIMMMFISYQSNALALYWVFGNIYSLSQTIFNRRLNEKKHARLQEKQLLG</sequence>
<evidence type="ECO:0000256" key="7">
    <source>
        <dbReference type="ARBA" id="ARBA00023136"/>
    </source>
</evidence>
<dbReference type="KEGG" id="manr:MPAN_017680"/>
<dbReference type="InterPro" id="IPR047196">
    <property type="entry name" value="YidC_ALB_C"/>
</dbReference>
<keyword evidence="4 9" id="KW-0812">Transmembrane</keyword>
<evidence type="ECO:0000256" key="5">
    <source>
        <dbReference type="ARBA" id="ARBA00022927"/>
    </source>
</evidence>
<dbReference type="RefSeq" id="WP_176239187.1">
    <property type="nucleotide sequence ID" value="NZ_AP024412.1"/>
</dbReference>
<dbReference type="GO" id="GO:0051205">
    <property type="term" value="P:protein insertion into membrane"/>
    <property type="evidence" value="ECO:0007669"/>
    <property type="project" value="TreeGrafter"/>
</dbReference>
<name>A0A7U9THI5_9MOLU</name>
<keyword evidence="5" id="KW-0653">Protein transport</keyword>
<reference evidence="11" key="1">
    <citation type="submission" date="2021-01" db="EMBL/GenBank/DDBJ databases">
        <title>Draft genome sequence of Acholeplasmataceae bacterium strain Mahy22.</title>
        <authorList>
            <person name="Watanabe M."/>
            <person name="Kojima H."/>
            <person name="Fukui M."/>
        </authorList>
    </citation>
    <scope>NUCLEOTIDE SEQUENCE</scope>
    <source>
        <strain evidence="11">Mahy22</strain>
    </source>
</reference>
<dbReference type="PROSITE" id="PS51257">
    <property type="entry name" value="PROKAR_LIPOPROTEIN"/>
    <property type="match status" value="1"/>
</dbReference>
<dbReference type="Proteomes" id="UP000620133">
    <property type="component" value="Chromosome"/>
</dbReference>
<dbReference type="GO" id="GO:0032977">
    <property type="term" value="F:membrane insertase activity"/>
    <property type="evidence" value="ECO:0007669"/>
    <property type="project" value="InterPro"/>
</dbReference>
<gene>
    <name evidence="11" type="ORF">MPAN_017680</name>
</gene>
<dbReference type="NCBIfam" id="TIGR03592">
    <property type="entry name" value="yidC_oxa1_cterm"/>
    <property type="match status" value="1"/>
</dbReference>
<keyword evidence="6" id="KW-1133">Transmembrane helix</keyword>
<evidence type="ECO:0000256" key="9">
    <source>
        <dbReference type="RuleBase" id="RU003945"/>
    </source>
</evidence>
<evidence type="ECO:0000256" key="6">
    <source>
        <dbReference type="ARBA" id="ARBA00022989"/>
    </source>
</evidence>
<evidence type="ECO:0000256" key="3">
    <source>
        <dbReference type="ARBA" id="ARBA00022475"/>
    </source>
</evidence>
<dbReference type="PANTHER" id="PTHR12428:SF65">
    <property type="entry name" value="CYTOCHROME C OXIDASE ASSEMBLY PROTEIN COX18, MITOCHONDRIAL"/>
    <property type="match status" value="1"/>
</dbReference>